<dbReference type="EMBL" id="DQYG01000050">
    <property type="protein sequence ID" value="HDD31229.1"/>
    <property type="molecule type" value="Genomic_DNA"/>
</dbReference>
<dbReference type="Pfam" id="PF13240">
    <property type="entry name" value="Zn_Ribbon_1"/>
    <property type="match status" value="1"/>
</dbReference>
<evidence type="ECO:0000256" key="1">
    <source>
        <dbReference type="SAM" id="Phobius"/>
    </source>
</evidence>
<sequence>MNKRLKGFILLVWGFIVLLAGLGSLRRTHLSIFSWLILGLGIAVIWEGIKIIRGEAKKEPSPPPPGTTQLSTSPPYRYCPECGTELKPNAKFCHKCGAKIMRKEENTERKSDIFEKGYELMECKQKDYNIIFTCPVCDHKGTIQRTSLSPTDISLPLIDRRKRMLANFFSLLISAAVAIFVSNFVALWSGLLGWISFFIIFFILHFVLKGMLWRGLGVIEVSTGMTAPCPNCGNDMFFVAGKSGGIYYLVKPIKE</sequence>
<feature type="domain" description="Zinc-ribbon" evidence="2">
    <location>
        <begin position="78"/>
        <end position="100"/>
    </location>
</feature>
<organism evidence="3">
    <name type="scientific">Thermococcus litoralis</name>
    <dbReference type="NCBI Taxonomy" id="2265"/>
    <lineage>
        <taxon>Archaea</taxon>
        <taxon>Methanobacteriati</taxon>
        <taxon>Methanobacteriota</taxon>
        <taxon>Thermococci</taxon>
        <taxon>Thermococcales</taxon>
        <taxon>Thermococcaceae</taxon>
        <taxon>Thermococcus</taxon>
    </lineage>
</organism>
<feature type="transmembrane region" description="Helical" evidence="1">
    <location>
        <begin position="164"/>
        <end position="185"/>
    </location>
</feature>
<keyword evidence="1" id="KW-0812">Transmembrane</keyword>
<evidence type="ECO:0000313" key="3">
    <source>
        <dbReference type="EMBL" id="HDD31229.1"/>
    </source>
</evidence>
<gene>
    <name evidence="3" type="ORF">ENF72_01205</name>
</gene>
<accession>A0A7C0TYP5</accession>
<dbReference type="Proteomes" id="UP000886210">
    <property type="component" value="Unassembled WGS sequence"/>
</dbReference>
<evidence type="ECO:0000259" key="2">
    <source>
        <dbReference type="Pfam" id="PF13240"/>
    </source>
</evidence>
<comment type="caution">
    <text evidence="3">The sequence shown here is derived from an EMBL/GenBank/DDBJ whole genome shotgun (WGS) entry which is preliminary data.</text>
</comment>
<reference evidence="3" key="1">
    <citation type="journal article" date="2020" name="mSystems">
        <title>Genome- and Community-Level Interaction Insights into Carbon Utilization and Element Cycling Functions of Hydrothermarchaeota in Hydrothermal Sediment.</title>
        <authorList>
            <person name="Zhou Z."/>
            <person name="Liu Y."/>
            <person name="Xu W."/>
            <person name="Pan J."/>
            <person name="Luo Z.H."/>
            <person name="Li M."/>
        </authorList>
    </citation>
    <scope>NUCLEOTIDE SEQUENCE [LARGE SCALE GENOMIC DNA]</scope>
    <source>
        <strain evidence="3">HyVt-151</strain>
    </source>
</reference>
<feature type="transmembrane region" description="Helical" evidence="1">
    <location>
        <begin position="7"/>
        <end position="26"/>
    </location>
</feature>
<keyword evidence="1" id="KW-0472">Membrane</keyword>
<proteinExistence type="predicted"/>
<keyword evidence="1" id="KW-1133">Transmembrane helix</keyword>
<protein>
    <submittedName>
        <fullName evidence="3">Zinc-ribbon domain-containing protein</fullName>
    </submittedName>
</protein>
<feature type="transmembrane region" description="Helical" evidence="1">
    <location>
        <begin position="191"/>
        <end position="208"/>
    </location>
</feature>
<name>A0A7C0TYP5_THELI</name>
<dbReference type="AlphaFoldDB" id="A0A7C0TYP5"/>
<feature type="transmembrane region" description="Helical" evidence="1">
    <location>
        <begin position="32"/>
        <end position="49"/>
    </location>
</feature>
<dbReference type="InterPro" id="IPR026870">
    <property type="entry name" value="Zinc_ribbon_dom"/>
</dbReference>